<evidence type="ECO:0000256" key="1">
    <source>
        <dbReference type="SAM" id="MobiDB-lite"/>
    </source>
</evidence>
<dbReference type="RefSeq" id="WP_255970189.1">
    <property type="nucleotide sequence ID" value="NZ_JANFQF010000012.1"/>
</dbReference>
<dbReference type="Proteomes" id="UP001524501">
    <property type="component" value="Unassembled WGS sequence"/>
</dbReference>
<gene>
    <name evidence="2" type="ORF">NOF53_15560</name>
</gene>
<reference evidence="2 3" key="1">
    <citation type="submission" date="2022-07" db="EMBL/GenBank/DDBJ databases">
        <title>Degradation activity of malathion, p-nitrophenol and potential low-temperature adaptation strategy of Rhodococcus sp. FXJ9.536.</title>
        <authorList>
            <person name="Huang J."/>
            <person name="Huang Y."/>
        </authorList>
    </citation>
    <scope>NUCLEOTIDE SEQUENCE [LARGE SCALE GENOMIC DNA]</scope>
    <source>
        <strain evidence="2 3">FXJ9.536</strain>
    </source>
</reference>
<dbReference type="EMBL" id="JANFQF010000012">
    <property type="protein sequence ID" value="MCQ4120571.1"/>
    <property type="molecule type" value="Genomic_DNA"/>
</dbReference>
<evidence type="ECO:0000313" key="3">
    <source>
        <dbReference type="Proteomes" id="UP001524501"/>
    </source>
</evidence>
<accession>A0ABT1QE77</accession>
<sequence>MTFASRLVPSRAAPALAFVEDTVRKAASASEQPIRVVVCTVTVPIEVAKTSFRILRLTEELLAEVVFLLRTMRPVVEATTQQADNLDSVFRTFEQIQSSADAIARTPIGVVRNVFAPARSPRDESAPRPTVIEAEAPPSPPGLAVRIPSITVTAPRITFGKPSR</sequence>
<name>A0ABT1QE77_9NOCA</name>
<feature type="region of interest" description="Disordered" evidence="1">
    <location>
        <begin position="119"/>
        <end position="145"/>
    </location>
</feature>
<keyword evidence="3" id="KW-1185">Reference proteome</keyword>
<evidence type="ECO:0000313" key="2">
    <source>
        <dbReference type="EMBL" id="MCQ4120571.1"/>
    </source>
</evidence>
<organism evidence="2 3">
    <name type="scientific">Rhodococcus tibetensis</name>
    <dbReference type="NCBI Taxonomy" id="2965064"/>
    <lineage>
        <taxon>Bacteria</taxon>
        <taxon>Bacillati</taxon>
        <taxon>Actinomycetota</taxon>
        <taxon>Actinomycetes</taxon>
        <taxon>Mycobacteriales</taxon>
        <taxon>Nocardiaceae</taxon>
        <taxon>Rhodococcus</taxon>
    </lineage>
</organism>
<comment type="caution">
    <text evidence="2">The sequence shown here is derived from an EMBL/GenBank/DDBJ whole genome shotgun (WGS) entry which is preliminary data.</text>
</comment>
<proteinExistence type="predicted"/>
<protein>
    <submittedName>
        <fullName evidence="2">Uncharacterized protein</fullName>
    </submittedName>
</protein>